<name>A0A3R7KR93_9TRYP</name>
<feature type="region of interest" description="Disordered" evidence="1">
    <location>
        <begin position="106"/>
        <end position="141"/>
    </location>
</feature>
<evidence type="ECO:0000256" key="1">
    <source>
        <dbReference type="SAM" id="MobiDB-lite"/>
    </source>
</evidence>
<comment type="caution">
    <text evidence="2">The sequence shown here is derived from an EMBL/GenBank/DDBJ whole genome shotgun (WGS) entry which is preliminary data.</text>
</comment>
<evidence type="ECO:0000313" key="2">
    <source>
        <dbReference type="EMBL" id="RNE99757.1"/>
    </source>
</evidence>
<accession>A0A3R7KR93</accession>
<keyword evidence="3" id="KW-1185">Reference proteome</keyword>
<dbReference type="Proteomes" id="UP000284403">
    <property type="component" value="Unassembled WGS sequence"/>
</dbReference>
<sequence length="242" mass="26363">MPAPAQNVALNWARKSPALLDALPVLHLLLRRAFPHRPSTHRPYISLVGAVHDDAAGAHFILPLPVASFFWGRHRGHAPAGRGEFDGQRLPFSPHHVADDVPPSCAWRPAENSPPTSPTEGGATSFWRPCQTENTAPQRSAQPWELLGVVVQQLVGEVGAGRHRLPDPGRPGQATPHRRGVCSAVRAKRLVQVALGNLPHPLHLGVKVAVAERPQLMRPSPPRGECQGPGARWRELRRSVVH</sequence>
<organism evidence="2 3">
    <name type="scientific">Trypanosoma conorhini</name>
    <dbReference type="NCBI Taxonomy" id="83891"/>
    <lineage>
        <taxon>Eukaryota</taxon>
        <taxon>Discoba</taxon>
        <taxon>Euglenozoa</taxon>
        <taxon>Kinetoplastea</taxon>
        <taxon>Metakinetoplastina</taxon>
        <taxon>Trypanosomatida</taxon>
        <taxon>Trypanosomatidae</taxon>
        <taxon>Trypanosoma</taxon>
    </lineage>
</organism>
<feature type="compositionally biased region" description="Polar residues" evidence="1">
    <location>
        <begin position="131"/>
        <end position="141"/>
    </location>
</feature>
<feature type="region of interest" description="Disordered" evidence="1">
    <location>
        <begin position="160"/>
        <end position="179"/>
    </location>
</feature>
<dbReference type="RefSeq" id="XP_029224104.1">
    <property type="nucleotide sequence ID" value="XM_029375766.1"/>
</dbReference>
<reference evidence="2 3" key="1">
    <citation type="journal article" date="2018" name="BMC Genomics">
        <title>Genomic comparison of Trypanosoma conorhini and Trypanosoma rangeli to Trypanosoma cruzi strains of high and low virulence.</title>
        <authorList>
            <person name="Bradwell K.R."/>
            <person name="Koparde V.N."/>
            <person name="Matveyev A.V."/>
            <person name="Serrano M.G."/>
            <person name="Alves J.M."/>
            <person name="Parikh H."/>
            <person name="Huang B."/>
            <person name="Lee V."/>
            <person name="Espinosa-Alvarez O."/>
            <person name="Ortiz P.A."/>
            <person name="Costa-Martins A.G."/>
            <person name="Teixeira M.M."/>
            <person name="Buck G.A."/>
        </authorList>
    </citation>
    <scope>NUCLEOTIDE SEQUENCE [LARGE SCALE GENOMIC DNA]</scope>
    <source>
        <strain evidence="2 3">025E</strain>
    </source>
</reference>
<proteinExistence type="predicted"/>
<dbReference type="GeneID" id="40322546"/>
<dbReference type="AlphaFoldDB" id="A0A3R7KR93"/>
<dbReference type="EMBL" id="MKKU01000931">
    <property type="protein sequence ID" value="RNE99757.1"/>
    <property type="molecule type" value="Genomic_DNA"/>
</dbReference>
<evidence type="ECO:0000313" key="3">
    <source>
        <dbReference type="Proteomes" id="UP000284403"/>
    </source>
</evidence>
<protein>
    <submittedName>
        <fullName evidence="2">Uncharacterized protein</fullName>
    </submittedName>
</protein>
<gene>
    <name evidence="2" type="ORF">Tco025E_08935</name>
</gene>